<dbReference type="InterPro" id="IPR002315">
    <property type="entry name" value="tRNA-synt_gly"/>
</dbReference>
<proteinExistence type="predicted"/>
<evidence type="ECO:0000313" key="10">
    <source>
        <dbReference type="Proteomes" id="UP000618343"/>
    </source>
</evidence>
<sequence>DCWDAEIYTERFGWIECVGIADRTDYDLRSHMNHSGVDLRIFVEYEEPKEVETYEIELNYREVGRIFKKDLKLIEETLKEMDREEIERMVREIREKGKYILKVERDGEVKEFQILESYIRIRKVVKKIRGEKILPHVIEPSYGIDRILYCLLEQAYREEEDRVYLDLKPKVAPVKVGVFPLVNRDNLPEIAMDIKEKLRREGIIAQYDDRGAIGRRYMRMDEIGTPFCITVDSGTLEDGTVTVRYRNTREQERVKIEEVVDYIKNKLK</sequence>
<dbReference type="FunFam" id="3.40.50.800:FF:000002">
    <property type="entry name" value="Glycine--tRNA ligase"/>
    <property type="match status" value="1"/>
</dbReference>
<dbReference type="Pfam" id="PF03129">
    <property type="entry name" value="HGTP_anticodon"/>
    <property type="match status" value="1"/>
</dbReference>
<protein>
    <submittedName>
        <fullName evidence="9">Glycine--tRNA ligase</fullName>
        <ecNumber evidence="9">6.1.1.14</ecNumber>
    </submittedName>
</protein>
<evidence type="ECO:0000256" key="2">
    <source>
        <dbReference type="ARBA" id="ARBA00022490"/>
    </source>
</evidence>
<evidence type="ECO:0000256" key="5">
    <source>
        <dbReference type="ARBA" id="ARBA00022840"/>
    </source>
</evidence>
<evidence type="ECO:0000256" key="4">
    <source>
        <dbReference type="ARBA" id="ARBA00022741"/>
    </source>
</evidence>
<accession>A0A832ZL59</accession>
<feature type="domain" description="Anticodon-binding" evidence="8">
    <location>
        <begin position="175"/>
        <end position="265"/>
    </location>
</feature>
<keyword evidence="4" id="KW-0547">Nucleotide-binding</keyword>
<dbReference type="InterPro" id="IPR004154">
    <property type="entry name" value="Anticodon-bd"/>
</dbReference>
<organism evidence="9 10">
    <name type="scientific">Methanothermococcus okinawensis</name>
    <dbReference type="NCBI Taxonomy" id="155863"/>
    <lineage>
        <taxon>Archaea</taxon>
        <taxon>Methanobacteriati</taxon>
        <taxon>Methanobacteriota</taxon>
        <taxon>Methanomada group</taxon>
        <taxon>Methanococci</taxon>
        <taxon>Methanococcales</taxon>
        <taxon>Methanococcaceae</taxon>
        <taxon>Methanothermococcus</taxon>
    </lineage>
</organism>
<keyword evidence="2" id="KW-0963">Cytoplasm</keyword>
<dbReference type="InterPro" id="IPR027031">
    <property type="entry name" value="Gly-tRNA_synthase/POLG2"/>
</dbReference>
<dbReference type="CDD" id="cd00858">
    <property type="entry name" value="GlyRS_anticodon"/>
    <property type="match status" value="1"/>
</dbReference>
<dbReference type="AlphaFoldDB" id="A0A832ZL59"/>
<dbReference type="InterPro" id="IPR036621">
    <property type="entry name" value="Anticodon-bd_dom_sf"/>
</dbReference>
<evidence type="ECO:0000256" key="1">
    <source>
        <dbReference type="ARBA" id="ARBA00004496"/>
    </source>
</evidence>
<reference evidence="9" key="1">
    <citation type="journal article" date="2020" name="ISME J.">
        <title>Gammaproteobacteria mediating utilization of methyl-, sulfur- and petroleum organic compounds in deep ocean hydrothermal plumes.</title>
        <authorList>
            <person name="Zhou Z."/>
            <person name="Liu Y."/>
            <person name="Pan J."/>
            <person name="Cron B.R."/>
            <person name="Toner B.M."/>
            <person name="Anantharaman K."/>
            <person name="Breier J.A."/>
            <person name="Dick G.J."/>
            <person name="Li M."/>
        </authorList>
    </citation>
    <scope>NUCLEOTIDE SEQUENCE</scope>
    <source>
        <strain evidence="9">SZUA-1471</strain>
    </source>
</reference>
<evidence type="ECO:0000313" key="9">
    <source>
        <dbReference type="EMBL" id="HIP90876.1"/>
    </source>
</evidence>
<dbReference type="Gene3D" id="3.30.930.10">
    <property type="entry name" value="Bira Bifunctional Protein, Domain 2"/>
    <property type="match status" value="1"/>
</dbReference>
<dbReference type="PANTHER" id="PTHR10745">
    <property type="entry name" value="GLYCYL-TRNA SYNTHETASE/DNA POLYMERASE SUBUNIT GAMMA-2"/>
    <property type="match status" value="1"/>
</dbReference>
<comment type="subcellular location">
    <subcellularLocation>
        <location evidence="1">Cytoplasm</location>
    </subcellularLocation>
</comment>
<evidence type="ECO:0000256" key="6">
    <source>
        <dbReference type="ARBA" id="ARBA00022917"/>
    </source>
</evidence>
<dbReference type="GO" id="GO:0005524">
    <property type="term" value="F:ATP binding"/>
    <property type="evidence" value="ECO:0007669"/>
    <property type="project" value="UniProtKB-KW"/>
</dbReference>
<dbReference type="SUPFAM" id="SSF55681">
    <property type="entry name" value="Class II aaRS and biotin synthetases"/>
    <property type="match status" value="1"/>
</dbReference>
<dbReference type="FunFam" id="3.30.720.200:FF:000001">
    <property type="entry name" value="Glycine--tRNA ligase 2"/>
    <property type="match status" value="1"/>
</dbReference>
<dbReference type="EMBL" id="DQUO01000006">
    <property type="protein sequence ID" value="HIP90876.1"/>
    <property type="molecule type" value="Genomic_DNA"/>
</dbReference>
<name>A0A832ZL59_9EURY</name>
<dbReference type="SUPFAM" id="SSF52954">
    <property type="entry name" value="Class II aaRS ABD-related"/>
    <property type="match status" value="1"/>
</dbReference>
<dbReference type="GO" id="GO:0005737">
    <property type="term" value="C:cytoplasm"/>
    <property type="evidence" value="ECO:0007669"/>
    <property type="project" value="UniProtKB-SubCell"/>
</dbReference>
<keyword evidence="3 9" id="KW-0436">Ligase</keyword>
<dbReference type="Proteomes" id="UP000618343">
    <property type="component" value="Unassembled WGS sequence"/>
</dbReference>
<feature type="non-terminal residue" evidence="9">
    <location>
        <position position="1"/>
    </location>
</feature>
<dbReference type="Gene3D" id="3.40.50.800">
    <property type="entry name" value="Anticodon-binding domain"/>
    <property type="match status" value="1"/>
</dbReference>
<evidence type="ECO:0000259" key="8">
    <source>
        <dbReference type="Pfam" id="PF03129"/>
    </source>
</evidence>
<dbReference type="GO" id="GO:0006426">
    <property type="term" value="P:glycyl-tRNA aminoacylation"/>
    <property type="evidence" value="ECO:0007669"/>
    <property type="project" value="InterPro"/>
</dbReference>
<gene>
    <name evidence="9" type="primary">glyS</name>
    <name evidence="9" type="ORF">EYH21_01050</name>
</gene>
<evidence type="ECO:0000256" key="7">
    <source>
        <dbReference type="ARBA" id="ARBA00023146"/>
    </source>
</evidence>
<keyword evidence="6" id="KW-0648">Protein biosynthesis</keyword>
<keyword evidence="7" id="KW-0030">Aminoacyl-tRNA synthetase</keyword>
<dbReference type="GO" id="GO:0004820">
    <property type="term" value="F:glycine-tRNA ligase activity"/>
    <property type="evidence" value="ECO:0007669"/>
    <property type="project" value="UniProtKB-EC"/>
</dbReference>
<dbReference type="Gene3D" id="3.30.720.200">
    <property type="match status" value="1"/>
</dbReference>
<dbReference type="GO" id="GO:0044281">
    <property type="term" value="P:small molecule metabolic process"/>
    <property type="evidence" value="ECO:0007669"/>
    <property type="project" value="UniProtKB-ARBA"/>
</dbReference>
<evidence type="ECO:0000256" key="3">
    <source>
        <dbReference type="ARBA" id="ARBA00022598"/>
    </source>
</evidence>
<dbReference type="PANTHER" id="PTHR10745:SF0">
    <property type="entry name" value="GLYCINE--TRNA LIGASE"/>
    <property type="match status" value="1"/>
</dbReference>
<keyword evidence="5" id="KW-0067">ATP-binding</keyword>
<dbReference type="EC" id="6.1.1.14" evidence="9"/>
<dbReference type="NCBIfam" id="TIGR00389">
    <property type="entry name" value="glyS_dimeric"/>
    <property type="match status" value="1"/>
</dbReference>
<comment type="caution">
    <text evidence="9">The sequence shown here is derived from an EMBL/GenBank/DDBJ whole genome shotgun (WGS) entry which is preliminary data.</text>
</comment>
<dbReference type="InterPro" id="IPR045864">
    <property type="entry name" value="aa-tRNA-synth_II/BPL/LPL"/>
</dbReference>